<sequence length="70" mass="8616">MTNEYLEELLRFVGKLCPKFIEGEYNESDYDRRINLIYRKYLKEVGRASMQHLNIEQLKELNRRCREETE</sequence>
<comment type="caution">
    <text evidence="1">The sequence shown here is derived from an EMBL/GenBank/DDBJ whole genome shotgun (WGS) entry which is preliminary data.</text>
</comment>
<name>A0A847D8U5_9LACT</name>
<reference evidence="1 2" key="1">
    <citation type="journal article" date="2020" name="Biotechnol. Biofuels">
        <title>New insights from the biogas microbiome by comprehensive genome-resolved metagenomics of nearly 1600 species originating from multiple anaerobic digesters.</title>
        <authorList>
            <person name="Campanaro S."/>
            <person name="Treu L."/>
            <person name="Rodriguez-R L.M."/>
            <person name="Kovalovszki A."/>
            <person name="Ziels R.M."/>
            <person name="Maus I."/>
            <person name="Zhu X."/>
            <person name="Kougias P.G."/>
            <person name="Basile A."/>
            <person name="Luo G."/>
            <person name="Schluter A."/>
            <person name="Konstantinidis K.T."/>
            <person name="Angelidaki I."/>
        </authorList>
    </citation>
    <scope>NUCLEOTIDE SEQUENCE [LARGE SCALE GENOMIC DNA]</scope>
    <source>
        <strain evidence="1">AS07pgkLD_105</strain>
    </source>
</reference>
<dbReference type="EMBL" id="JAAZCD010000291">
    <property type="protein sequence ID" value="NLD33068.1"/>
    <property type="molecule type" value="Genomic_DNA"/>
</dbReference>
<dbReference type="RefSeq" id="WP_276648480.1">
    <property type="nucleotide sequence ID" value="NZ_JAAZCD010000291.1"/>
</dbReference>
<proteinExistence type="predicted"/>
<evidence type="ECO:0000313" key="1">
    <source>
        <dbReference type="EMBL" id="NLD33068.1"/>
    </source>
</evidence>
<gene>
    <name evidence="1" type="ORF">GX662_12580</name>
</gene>
<organism evidence="1 2">
    <name type="scientific">Trichococcus flocculiformis</name>
    <dbReference type="NCBI Taxonomy" id="82803"/>
    <lineage>
        <taxon>Bacteria</taxon>
        <taxon>Bacillati</taxon>
        <taxon>Bacillota</taxon>
        <taxon>Bacilli</taxon>
        <taxon>Lactobacillales</taxon>
        <taxon>Carnobacteriaceae</taxon>
        <taxon>Trichococcus</taxon>
    </lineage>
</organism>
<protein>
    <submittedName>
        <fullName evidence="1">Uncharacterized protein</fullName>
    </submittedName>
</protein>
<dbReference type="Proteomes" id="UP000589373">
    <property type="component" value="Unassembled WGS sequence"/>
</dbReference>
<evidence type="ECO:0000313" key="2">
    <source>
        <dbReference type="Proteomes" id="UP000589373"/>
    </source>
</evidence>
<dbReference type="AlphaFoldDB" id="A0A847D8U5"/>
<accession>A0A847D8U5</accession>